<dbReference type="EMBL" id="MGDE01000144">
    <property type="protein sequence ID" value="OGL45262.1"/>
    <property type="molecule type" value="Genomic_DNA"/>
</dbReference>
<evidence type="ECO:0000313" key="2">
    <source>
        <dbReference type="Proteomes" id="UP000178797"/>
    </source>
</evidence>
<dbReference type="Proteomes" id="UP000178797">
    <property type="component" value="Unassembled WGS sequence"/>
</dbReference>
<protein>
    <submittedName>
        <fullName evidence="1">Uncharacterized protein</fullName>
    </submittedName>
</protein>
<organism evidence="1 2">
    <name type="scientific">Candidatus Schekmanbacteria bacterium RBG_16_38_10</name>
    <dbReference type="NCBI Taxonomy" id="1817879"/>
    <lineage>
        <taxon>Bacteria</taxon>
        <taxon>Candidatus Schekmaniibacteriota</taxon>
    </lineage>
</organism>
<accession>A0A1F7RUP1</accession>
<dbReference type="AlphaFoldDB" id="A0A1F7RUP1"/>
<reference evidence="1 2" key="1">
    <citation type="journal article" date="2016" name="Nat. Commun.">
        <title>Thousands of microbial genomes shed light on interconnected biogeochemical processes in an aquifer system.</title>
        <authorList>
            <person name="Anantharaman K."/>
            <person name="Brown C.T."/>
            <person name="Hug L.A."/>
            <person name="Sharon I."/>
            <person name="Castelle C.J."/>
            <person name="Probst A.J."/>
            <person name="Thomas B.C."/>
            <person name="Singh A."/>
            <person name="Wilkins M.J."/>
            <person name="Karaoz U."/>
            <person name="Brodie E.L."/>
            <person name="Williams K.H."/>
            <person name="Hubbard S.S."/>
            <person name="Banfield J.F."/>
        </authorList>
    </citation>
    <scope>NUCLEOTIDE SEQUENCE [LARGE SCALE GENOMIC DNA]</scope>
</reference>
<sequence>MNKIIPEQIVLIETAKWFVKRGCDLNSISIPRGKGYTGDIKSNLENELKDIGYDKKINYNPHGADIIAQNEDEIWKVECKGLGSGTTQTLRNNFDRALASAVTYFDEEDKQQFLVLAIPNSLPYLQQLLRINKSLRKTLNLWILLIDENDHTVNEYKPEDDIKGVMKKQKKFSTEDLIQALKNNPELRDYAKSLIDNNKI</sequence>
<comment type="caution">
    <text evidence="1">The sequence shown here is derived from an EMBL/GenBank/DDBJ whole genome shotgun (WGS) entry which is preliminary data.</text>
</comment>
<evidence type="ECO:0000313" key="1">
    <source>
        <dbReference type="EMBL" id="OGL45262.1"/>
    </source>
</evidence>
<proteinExistence type="predicted"/>
<gene>
    <name evidence="1" type="ORF">A2W05_03930</name>
</gene>
<name>A0A1F7RUP1_9BACT</name>